<organism evidence="1 2">
    <name type="scientific">Parazoarcus communis SWub3 = DSM 12120</name>
    <dbReference type="NCBI Taxonomy" id="1121029"/>
    <lineage>
        <taxon>Bacteria</taxon>
        <taxon>Pseudomonadati</taxon>
        <taxon>Pseudomonadota</taxon>
        <taxon>Betaproteobacteria</taxon>
        <taxon>Rhodocyclales</taxon>
        <taxon>Zoogloeaceae</taxon>
        <taxon>Parazoarcus</taxon>
    </lineage>
</organism>
<proteinExistence type="predicted"/>
<accession>A0A323UPB7</accession>
<reference evidence="1 2" key="1">
    <citation type="submission" date="2018-06" db="EMBL/GenBank/DDBJ databases">
        <title>Azoarcus communis strain SWub3 genome.</title>
        <authorList>
            <person name="Zorraquino Salvo V."/>
            <person name="Toubiana D."/>
            <person name="Blumwald E."/>
        </authorList>
    </citation>
    <scope>NUCLEOTIDE SEQUENCE [LARGE SCALE GENOMIC DNA]</scope>
    <source>
        <strain evidence="1 2">SWub3</strain>
    </source>
</reference>
<sequence>PIAKTSTALLEKARTCMARIAAMHDLVQPYFKHEQVRYAS</sequence>
<dbReference type="AlphaFoldDB" id="A0A323UPB7"/>
<gene>
    <name evidence="1" type="ORF">DNK49_23225</name>
</gene>
<protein>
    <submittedName>
        <fullName evidence="1">IS630 family transposase</fullName>
    </submittedName>
</protein>
<dbReference type="Proteomes" id="UP000248259">
    <property type="component" value="Unassembled WGS sequence"/>
</dbReference>
<evidence type="ECO:0000313" key="1">
    <source>
        <dbReference type="EMBL" id="PZA14191.1"/>
    </source>
</evidence>
<comment type="caution">
    <text evidence="1">The sequence shown here is derived from an EMBL/GenBank/DDBJ whole genome shotgun (WGS) entry which is preliminary data.</text>
</comment>
<dbReference type="EMBL" id="QKOE01000100">
    <property type="protein sequence ID" value="PZA14191.1"/>
    <property type="molecule type" value="Genomic_DNA"/>
</dbReference>
<name>A0A323UPB7_9RHOO</name>
<keyword evidence="2" id="KW-1185">Reference proteome</keyword>
<feature type="non-terminal residue" evidence="1">
    <location>
        <position position="1"/>
    </location>
</feature>
<evidence type="ECO:0000313" key="2">
    <source>
        <dbReference type="Proteomes" id="UP000248259"/>
    </source>
</evidence>